<reference evidence="4 5" key="1">
    <citation type="submission" date="2020-07" db="EMBL/GenBank/DDBJ databases">
        <title>Sequencing the genomes of 1000 actinobacteria strains.</title>
        <authorList>
            <person name="Klenk H.-P."/>
        </authorList>
    </citation>
    <scope>NUCLEOTIDE SEQUENCE [LARGE SCALE GENOMIC DNA]</scope>
    <source>
        <strain evidence="4 5">DSM 23737</strain>
    </source>
</reference>
<keyword evidence="5" id="KW-1185">Reference proteome</keyword>
<keyword evidence="1" id="KW-0805">Transcription regulation</keyword>
<dbReference type="InterPro" id="IPR029016">
    <property type="entry name" value="GAF-like_dom_sf"/>
</dbReference>
<dbReference type="SUPFAM" id="SSF55781">
    <property type="entry name" value="GAF domain-like"/>
    <property type="match status" value="1"/>
</dbReference>
<dbReference type="InterPro" id="IPR050707">
    <property type="entry name" value="HTH_MetabolicPath_Reg"/>
</dbReference>
<accession>A0A7W3JVG1</accession>
<evidence type="ECO:0000256" key="2">
    <source>
        <dbReference type="ARBA" id="ARBA00023163"/>
    </source>
</evidence>
<dbReference type="GO" id="GO:0003700">
    <property type="term" value="F:DNA-binding transcription factor activity"/>
    <property type="evidence" value="ECO:0007669"/>
    <property type="project" value="TreeGrafter"/>
</dbReference>
<dbReference type="GO" id="GO:0003677">
    <property type="term" value="F:DNA binding"/>
    <property type="evidence" value="ECO:0007669"/>
    <property type="project" value="UniProtKB-KW"/>
</dbReference>
<dbReference type="InterPro" id="IPR036390">
    <property type="entry name" value="WH_DNA-bd_sf"/>
</dbReference>
<dbReference type="PANTHER" id="PTHR30136:SF24">
    <property type="entry name" value="HTH-TYPE TRANSCRIPTIONAL REPRESSOR ALLR"/>
    <property type="match status" value="1"/>
</dbReference>
<proteinExistence type="predicted"/>
<evidence type="ECO:0000256" key="1">
    <source>
        <dbReference type="ARBA" id="ARBA00023015"/>
    </source>
</evidence>
<evidence type="ECO:0000313" key="4">
    <source>
        <dbReference type="EMBL" id="MBA8830021.1"/>
    </source>
</evidence>
<dbReference type="GO" id="GO:0045892">
    <property type="term" value="P:negative regulation of DNA-templated transcription"/>
    <property type="evidence" value="ECO:0007669"/>
    <property type="project" value="TreeGrafter"/>
</dbReference>
<dbReference type="SUPFAM" id="SSF46785">
    <property type="entry name" value="Winged helix' DNA-binding domain"/>
    <property type="match status" value="1"/>
</dbReference>
<dbReference type="Gene3D" id="3.30.450.40">
    <property type="match status" value="1"/>
</dbReference>
<feature type="domain" description="IclR-ED" evidence="3">
    <location>
        <begin position="36"/>
        <end position="226"/>
    </location>
</feature>
<evidence type="ECO:0000259" key="3">
    <source>
        <dbReference type="PROSITE" id="PS51078"/>
    </source>
</evidence>
<dbReference type="EMBL" id="JACGWU010000010">
    <property type="protein sequence ID" value="MBA8830021.1"/>
    <property type="molecule type" value="Genomic_DNA"/>
</dbReference>
<comment type="caution">
    <text evidence="4">The sequence shown here is derived from an EMBL/GenBank/DDBJ whole genome shotgun (WGS) entry which is preliminary data.</text>
</comment>
<evidence type="ECO:0000313" key="5">
    <source>
        <dbReference type="Proteomes" id="UP000524237"/>
    </source>
</evidence>
<dbReference type="InterPro" id="IPR036388">
    <property type="entry name" value="WH-like_DNA-bd_sf"/>
</dbReference>
<name>A0A7W3JVG1_9MICO</name>
<gene>
    <name evidence="4" type="ORF">FB555_002148</name>
</gene>
<sequence length="237" mass="25772">MSSRDKGQVSRCLTTLLAAGLVDRDPTTRRYRIGIRFYSIALQTQEAFLVMVSQRFLLEAVAFTQETAHLNILRGSHLQTLRTEEARTPLRDATWDGRILRAIDTASGRAILATFSETELKAWFEEHQTTVEANESDVVEGSSPQITTYARLAGELALVRERGYAIVKGEFAAGVIDAAAAISDGAGRVVGAISVGMPEARVGQQFSQLGLVVARVAQDFTRELGGSPFLRDAIASE</sequence>
<dbReference type="Gene3D" id="1.10.10.10">
    <property type="entry name" value="Winged helix-like DNA-binding domain superfamily/Winged helix DNA-binding domain"/>
    <property type="match status" value="1"/>
</dbReference>
<keyword evidence="2" id="KW-0804">Transcription</keyword>
<keyword evidence="4" id="KW-0238">DNA-binding</keyword>
<protein>
    <submittedName>
        <fullName evidence="4">DNA-binding IclR family transcriptional regulator</fullName>
    </submittedName>
</protein>
<dbReference type="Proteomes" id="UP000524237">
    <property type="component" value="Unassembled WGS sequence"/>
</dbReference>
<dbReference type="InterPro" id="IPR014757">
    <property type="entry name" value="Tscrpt_reg_IclR_C"/>
</dbReference>
<dbReference type="PANTHER" id="PTHR30136">
    <property type="entry name" value="HELIX-TURN-HELIX TRANSCRIPTIONAL REGULATOR, ICLR FAMILY"/>
    <property type="match status" value="1"/>
</dbReference>
<dbReference type="PROSITE" id="PS51078">
    <property type="entry name" value="ICLR_ED"/>
    <property type="match status" value="1"/>
</dbReference>
<dbReference type="Pfam" id="PF01614">
    <property type="entry name" value="IclR_C"/>
    <property type="match status" value="1"/>
</dbReference>
<dbReference type="AlphaFoldDB" id="A0A7W3JVG1"/>
<organism evidence="4 5">
    <name type="scientific">Alpinimonas psychrophila</name>
    <dbReference type="NCBI Taxonomy" id="748908"/>
    <lineage>
        <taxon>Bacteria</taxon>
        <taxon>Bacillati</taxon>
        <taxon>Actinomycetota</taxon>
        <taxon>Actinomycetes</taxon>
        <taxon>Micrococcales</taxon>
        <taxon>Microbacteriaceae</taxon>
        <taxon>Alpinimonas</taxon>
    </lineage>
</organism>